<dbReference type="RefSeq" id="WP_087142972.1">
    <property type="nucleotide sequence ID" value="NZ_FUKI01000092.1"/>
</dbReference>
<dbReference type="Proteomes" id="UP000195667">
    <property type="component" value="Unassembled WGS sequence"/>
</dbReference>
<dbReference type="AlphaFoldDB" id="A0A1R4H5M9"/>
<dbReference type="SUPFAM" id="SSF141371">
    <property type="entry name" value="PilZ domain-like"/>
    <property type="match status" value="1"/>
</dbReference>
<evidence type="ECO:0000313" key="1">
    <source>
        <dbReference type="EMBL" id="SJM91489.1"/>
    </source>
</evidence>
<accession>A0A1R4H5M9</accession>
<name>A0A1R4H5M9_9GAMM</name>
<proteinExistence type="predicted"/>
<evidence type="ECO:0000313" key="2">
    <source>
        <dbReference type="Proteomes" id="UP000195667"/>
    </source>
</evidence>
<protein>
    <recommendedName>
        <fullName evidence="3">Type IV pilus assembly PilZ</fullName>
    </recommendedName>
</protein>
<gene>
    <name evidence="1" type="ORF">CRENPOLYSF1_190112</name>
</gene>
<reference evidence="2" key="1">
    <citation type="submission" date="2017-02" db="EMBL/GenBank/DDBJ databases">
        <authorList>
            <person name="Daims H."/>
        </authorList>
    </citation>
    <scope>NUCLEOTIDE SEQUENCE [LARGE SCALE GENOMIC DNA]</scope>
</reference>
<sequence>MSVHVKRPYRKNLASYGLIYMGGEEYSITVKNISLTGVLVKINQKQNQNDLNRIYREILAATLIDMYIPSLRLAGETEAVRVDIEDDYLLLALEFKNVSYDIDRVLYKRKAYRKTIASPGLILLDGVYREFYSVNASVDGIMIRLAEKLAIEKNLITVFEFKALEIEGEIKVIWTEYVSSTEMLVGLQYIHIGQAPIKGVPRFYMATDEPGKPLSN</sequence>
<dbReference type="EMBL" id="FUKI01000092">
    <property type="protein sequence ID" value="SJM91489.1"/>
    <property type="molecule type" value="Genomic_DNA"/>
</dbReference>
<organism evidence="1 2">
    <name type="scientific">Crenothrix polyspora</name>
    <dbReference type="NCBI Taxonomy" id="360316"/>
    <lineage>
        <taxon>Bacteria</taxon>
        <taxon>Pseudomonadati</taxon>
        <taxon>Pseudomonadota</taxon>
        <taxon>Gammaproteobacteria</taxon>
        <taxon>Methylococcales</taxon>
        <taxon>Crenotrichaceae</taxon>
        <taxon>Crenothrix</taxon>
    </lineage>
</organism>
<evidence type="ECO:0008006" key="3">
    <source>
        <dbReference type="Google" id="ProtNLM"/>
    </source>
</evidence>
<keyword evidence="2" id="KW-1185">Reference proteome</keyword>
<dbReference type="OrthoDB" id="5571196at2"/>